<dbReference type="EMBL" id="JAANIU010001557">
    <property type="protein sequence ID" value="KAG1566987.1"/>
    <property type="molecule type" value="Genomic_DNA"/>
</dbReference>
<proteinExistence type="predicted"/>
<accession>A0A9P6YY90</accession>
<evidence type="ECO:0000313" key="1">
    <source>
        <dbReference type="EMBL" id="KAG1566987.1"/>
    </source>
</evidence>
<comment type="caution">
    <text evidence="1">The sequence shown here is derived from an EMBL/GenBank/DDBJ whole genome shotgun (WGS) entry which is preliminary data.</text>
</comment>
<sequence>MKARFKADLDGMLEYFEKIPSARENVQAELLRMHFDPTFEHAKSCGGREALANIIFTAVRKRKENTKDFDVPRFAEGLRANEFLKLVNIYDLYAEMVNELYQLEEKVAISALQRIFEEADPTVQAYKSNLYFIYTKLLQSLDDKDKEFYCKAEDAFIKEICNNLKADPTHLTSIVGVLRDSLMRISRNSAKRLDFDAQNAAEANIEWKKVRISDCIDRIYSSYPGEIPGAAVDIVPPTFRSFSMSNSQNTILHSMKRKRGLTLCLENKNCQNVRTPEMSLNEAWSLANTLDTTMSRHEQAFVVICTGLKQKSFPVPARSREFFNQASFSPEDLHSFKQLEAVIRNDETTDRYLKSKKMWCIDTLMNRSCFWVSVLKIIIQFVDLWINDIVDSKSEALFASLISRENLLGLLLERFSQIVETYKQTCVGLDTIKKISKLFEQSIEYVTTLEHIDQIRHILIKQTANVRLPGLGLEEIWNLPFDTEMTLLLNQLTVTEGTTDDLTAQNIPKRLLTLSIIWPYKTVYRLIQTCIYNRDQYKAIVPIMKSLVFEDMTTSDTEKLSESMFMDIPHIFKSLFTEKTDDSDCPILLKDACDSQIVNSFISYSVNRNLILQNEEQEEPALTIDYTKFKLGLYILNSFCAFPPGKEKDWNSCVKELDYIPYMESLSSKVGLKLTFMLDVCNRSKTRQIPACLTLKDKERILCYIEKLSACMREVIRRFGLSSGWETEMLLEALKHEPDYQNLLIWNDNLNYFSYFKVLEELKHKLDTYRWRIGISIEEWNQIFKVCMLSKDMANRMFEDDENLEWKENLKLLSKHPHECEIIKQGFRKALHPRYGFSLAPLFPKLLVHFLGLLFEASSIKDILLNYQYTSFGMKYLIQRLTYSDLKQFFTILYTTQLIQDQLKESSLCEDDNDYYYVVSLIKAIRDLNVWSKMCHFENSLSYGQLKELLKNDSSEVNEFNYITGTDSNMASTKETSQSEQNQTTLVTRLHYPILDQEMISKRSLSLLTIICLCSLSPLVNDNEMIRIMLFNLILQIAEGLIDQNAQKDFEVMLSNQPKSRVTRWKKSKNPKKLLLLRPALTSDERVFMVHFLKEVDDSSQILQAFGLMDDSSLDNNKPLYII</sequence>
<reference evidence="1 2" key="1">
    <citation type="journal article" date="2020" name="Microb. Genom.">
        <title>Genetic diversity of clinical and environmental Mucorales isolates obtained from an investigation of mucormycosis cases among solid organ transplant recipients.</title>
        <authorList>
            <person name="Nguyen M.H."/>
            <person name="Kaul D."/>
            <person name="Muto C."/>
            <person name="Cheng S.J."/>
            <person name="Richter R.A."/>
            <person name="Bruno V.M."/>
            <person name="Liu G."/>
            <person name="Beyhan S."/>
            <person name="Sundermann A.J."/>
            <person name="Mounaud S."/>
            <person name="Pasculle A.W."/>
            <person name="Nierman W.C."/>
            <person name="Driscoll E."/>
            <person name="Cumbie R."/>
            <person name="Clancy C.J."/>
            <person name="Dupont C.L."/>
        </authorList>
    </citation>
    <scope>NUCLEOTIDE SEQUENCE [LARGE SCALE GENOMIC DNA]</scope>
    <source>
        <strain evidence="1 2">GL24</strain>
    </source>
</reference>
<evidence type="ECO:0000313" key="2">
    <source>
        <dbReference type="Proteomes" id="UP000740926"/>
    </source>
</evidence>
<dbReference type="AlphaFoldDB" id="A0A9P6YY90"/>
<protein>
    <submittedName>
        <fullName evidence="1">Uncharacterized protein</fullName>
    </submittedName>
</protein>
<keyword evidence="2" id="KW-1185">Reference proteome</keyword>
<dbReference type="Proteomes" id="UP000740926">
    <property type="component" value="Unassembled WGS sequence"/>
</dbReference>
<gene>
    <name evidence="1" type="ORF">G6F50_008627</name>
</gene>
<name>A0A9P6YY90_9FUNG</name>
<organism evidence="1 2">
    <name type="scientific">Rhizopus delemar</name>
    <dbReference type="NCBI Taxonomy" id="936053"/>
    <lineage>
        <taxon>Eukaryota</taxon>
        <taxon>Fungi</taxon>
        <taxon>Fungi incertae sedis</taxon>
        <taxon>Mucoromycota</taxon>
        <taxon>Mucoromycotina</taxon>
        <taxon>Mucoromycetes</taxon>
        <taxon>Mucorales</taxon>
        <taxon>Mucorineae</taxon>
        <taxon>Rhizopodaceae</taxon>
        <taxon>Rhizopus</taxon>
    </lineage>
</organism>